<name>A0A9D3XHC1_9SAUR</name>
<evidence type="ECO:0000313" key="1">
    <source>
        <dbReference type="EMBL" id="KAH1179672.1"/>
    </source>
</evidence>
<gene>
    <name evidence="1" type="ORF">KIL84_005722</name>
</gene>
<keyword evidence="2" id="KW-1185">Reference proteome</keyword>
<dbReference type="Proteomes" id="UP000827986">
    <property type="component" value="Unassembled WGS sequence"/>
</dbReference>
<reference evidence="1" key="1">
    <citation type="submission" date="2021-09" db="EMBL/GenBank/DDBJ databases">
        <title>The genome of Mauremys mutica provides insights into the evolution of semi-aquatic lifestyle.</title>
        <authorList>
            <person name="Gong S."/>
            <person name="Gao Y."/>
        </authorList>
    </citation>
    <scope>NUCLEOTIDE SEQUENCE</scope>
    <source>
        <strain evidence="1">MM-2020</strain>
        <tissue evidence="1">Muscle</tissue>
    </source>
</reference>
<evidence type="ECO:0000313" key="2">
    <source>
        <dbReference type="Proteomes" id="UP000827986"/>
    </source>
</evidence>
<accession>A0A9D3XHC1</accession>
<sequence>MNVDIENIIFKIYECFHIYSAQTEQLKEHCEFVDVEYRKLLSHSKTRWLSLFPGNTRLIQIFPALKSFFLS</sequence>
<protein>
    <submittedName>
        <fullName evidence="1">Uncharacterized protein</fullName>
    </submittedName>
</protein>
<dbReference type="AlphaFoldDB" id="A0A9D3XHC1"/>
<comment type="caution">
    <text evidence="1">The sequence shown here is derived from an EMBL/GenBank/DDBJ whole genome shotgun (WGS) entry which is preliminary data.</text>
</comment>
<proteinExistence type="predicted"/>
<organism evidence="1 2">
    <name type="scientific">Mauremys mutica</name>
    <name type="common">yellowpond turtle</name>
    <dbReference type="NCBI Taxonomy" id="74926"/>
    <lineage>
        <taxon>Eukaryota</taxon>
        <taxon>Metazoa</taxon>
        <taxon>Chordata</taxon>
        <taxon>Craniata</taxon>
        <taxon>Vertebrata</taxon>
        <taxon>Euteleostomi</taxon>
        <taxon>Archelosauria</taxon>
        <taxon>Testudinata</taxon>
        <taxon>Testudines</taxon>
        <taxon>Cryptodira</taxon>
        <taxon>Durocryptodira</taxon>
        <taxon>Testudinoidea</taxon>
        <taxon>Geoemydidae</taxon>
        <taxon>Geoemydinae</taxon>
        <taxon>Mauremys</taxon>
    </lineage>
</organism>
<dbReference type="EMBL" id="JAHDVG010000471">
    <property type="protein sequence ID" value="KAH1179672.1"/>
    <property type="molecule type" value="Genomic_DNA"/>
</dbReference>